<dbReference type="AlphaFoldDB" id="B0XHY8"/>
<dbReference type="EMBL" id="DS233230">
    <property type="protein sequence ID" value="EDS28834.1"/>
    <property type="molecule type" value="Genomic_DNA"/>
</dbReference>
<name>B0XHY8_CULQU</name>
<dbReference type="VEuPathDB" id="VectorBase:CPIJ018988"/>
<evidence type="ECO:0000313" key="1">
    <source>
        <dbReference type="EMBL" id="EDS28834.1"/>
    </source>
</evidence>
<dbReference type="Proteomes" id="UP000002320">
    <property type="component" value="Unassembled WGS sequence"/>
</dbReference>
<keyword evidence="3" id="KW-1185">Reference proteome</keyword>
<protein>
    <submittedName>
        <fullName evidence="1 2">Phosphatidylinositol glycan, class c</fullName>
    </submittedName>
</protein>
<evidence type="ECO:0000313" key="2">
    <source>
        <dbReference type="EnsemblMetazoa" id="CPIJ018988-PA"/>
    </source>
</evidence>
<reference evidence="1" key="1">
    <citation type="submission" date="2007-03" db="EMBL/GenBank/DDBJ databases">
        <title>Annotation of Culex pipiens quinquefasciatus.</title>
        <authorList>
            <consortium name="The Broad Institute Genome Sequencing Platform"/>
            <person name="Atkinson P.W."/>
            <person name="Hemingway J."/>
            <person name="Christensen B.M."/>
            <person name="Higgs S."/>
            <person name="Kodira C."/>
            <person name="Hannick L."/>
            <person name="Megy K."/>
            <person name="O'Leary S."/>
            <person name="Pearson M."/>
            <person name="Haas B.J."/>
            <person name="Mauceli E."/>
            <person name="Wortman J.R."/>
            <person name="Lee N.H."/>
            <person name="Guigo R."/>
            <person name="Stanke M."/>
            <person name="Alvarado L."/>
            <person name="Amedeo P."/>
            <person name="Antoine C.H."/>
            <person name="Arensburger P."/>
            <person name="Bidwell S.L."/>
            <person name="Crawford M."/>
            <person name="Camaro F."/>
            <person name="Devon K."/>
            <person name="Engels R."/>
            <person name="Hammond M."/>
            <person name="Howarth C."/>
            <person name="Koehrsen M."/>
            <person name="Lawson D."/>
            <person name="Montgomery P."/>
            <person name="Nene V."/>
            <person name="Nusbaum C."/>
            <person name="Puiu D."/>
            <person name="Romero-Severson J."/>
            <person name="Severson D.W."/>
            <person name="Shumway M."/>
            <person name="Sisk P."/>
            <person name="Stolte C."/>
            <person name="Zeng Q."/>
            <person name="Eisenstadt E."/>
            <person name="Fraser-Liggett C."/>
            <person name="Strausberg R."/>
            <person name="Galagan J."/>
            <person name="Birren B."/>
            <person name="Collins F.H."/>
        </authorList>
    </citation>
    <scope>NUCLEOTIDE SEQUENCE [LARGE SCALE GENOMIC DNA]</scope>
    <source>
        <strain evidence="1">JHB</strain>
    </source>
</reference>
<reference evidence="2" key="2">
    <citation type="submission" date="2021-02" db="UniProtKB">
        <authorList>
            <consortium name="EnsemblMetazoa"/>
        </authorList>
    </citation>
    <scope>IDENTIFICATION</scope>
    <source>
        <strain evidence="2">JHB</strain>
    </source>
</reference>
<dbReference type="HOGENOM" id="CLU_1596141_0_0_1"/>
<proteinExistence type="predicted"/>
<sequence length="167" mass="19695">MRAAGERENEDCQISFVKVPDHDTVDSFLKNVLQEELVQGWTVFSEKFRRRNWSTGGRNPLQFVQEESVHRWTVSSGMFRRRNWSTGGRNPLQFVQEEQLVHRRTESFAYNPSNYAHDINLYQNVVIEDNYTGPNFLQELKLTFLIMFHYLYTDALKPQSILGQAIF</sequence>
<accession>B0XHY8</accession>
<dbReference type="InParanoid" id="B0XHY8"/>
<gene>
    <name evidence="2" type="primary">6053110</name>
    <name evidence="1" type="ORF">CpipJ_CPIJ018988</name>
</gene>
<dbReference type="EnsemblMetazoa" id="CPIJ018988-RA">
    <property type="protein sequence ID" value="CPIJ018988-PA"/>
    <property type="gene ID" value="CPIJ018988"/>
</dbReference>
<dbReference type="KEGG" id="cqu:CpipJ_CPIJ018988"/>
<organism>
    <name type="scientific">Culex quinquefasciatus</name>
    <name type="common">Southern house mosquito</name>
    <name type="synonym">Culex pungens</name>
    <dbReference type="NCBI Taxonomy" id="7176"/>
    <lineage>
        <taxon>Eukaryota</taxon>
        <taxon>Metazoa</taxon>
        <taxon>Ecdysozoa</taxon>
        <taxon>Arthropoda</taxon>
        <taxon>Hexapoda</taxon>
        <taxon>Insecta</taxon>
        <taxon>Pterygota</taxon>
        <taxon>Neoptera</taxon>
        <taxon>Endopterygota</taxon>
        <taxon>Diptera</taxon>
        <taxon>Nematocera</taxon>
        <taxon>Culicoidea</taxon>
        <taxon>Culicidae</taxon>
        <taxon>Culicinae</taxon>
        <taxon>Culicini</taxon>
        <taxon>Culex</taxon>
        <taxon>Culex</taxon>
    </lineage>
</organism>
<evidence type="ECO:0000313" key="3">
    <source>
        <dbReference type="Proteomes" id="UP000002320"/>
    </source>
</evidence>